<accession>A0A9P9DZC5</accession>
<comment type="subcellular location">
    <subcellularLocation>
        <location evidence="1">Secreted</location>
    </subcellularLocation>
</comment>
<dbReference type="InterPro" id="IPR006626">
    <property type="entry name" value="PbH1"/>
</dbReference>
<comment type="caution">
    <text evidence="18">The sequence shown here is derived from an EMBL/GenBank/DDBJ whole genome shotgun (WGS) entry which is preliminary data.</text>
</comment>
<evidence type="ECO:0000256" key="6">
    <source>
        <dbReference type="ARBA" id="ARBA00022801"/>
    </source>
</evidence>
<evidence type="ECO:0000256" key="17">
    <source>
        <dbReference type="SAM" id="SignalP"/>
    </source>
</evidence>
<keyword evidence="5" id="KW-0677">Repeat</keyword>
<dbReference type="InterPro" id="IPR011050">
    <property type="entry name" value="Pectin_lyase_fold/virulence"/>
</dbReference>
<dbReference type="GO" id="GO:0045490">
    <property type="term" value="P:pectin catabolic process"/>
    <property type="evidence" value="ECO:0007669"/>
    <property type="project" value="UniProtKB-ARBA"/>
</dbReference>
<keyword evidence="7" id="KW-1015">Disulfide bond</keyword>
<feature type="signal peptide" evidence="17">
    <location>
        <begin position="1"/>
        <end position="22"/>
    </location>
</feature>
<dbReference type="GO" id="GO:0047911">
    <property type="term" value="F:galacturan 1,4-alpha-galacturonidase activity"/>
    <property type="evidence" value="ECO:0007669"/>
    <property type="project" value="UniProtKB-EC"/>
</dbReference>
<dbReference type="AlphaFoldDB" id="A0A9P9DZC5"/>
<keyword evidence="8" id="KW-0325">Glycoprotein</keyword>
<keyword evidence="3" id="KW-0964">Secreted</keyword>
<keyword evidence="4 17" id="KW-0732">Signal</keyword>
<evidence type="ECO:0000256" key="12">
    <source>
        <dbReference type="ARBA" id="ARBA00041604"/>
    </source>
</evidence>
<evidence type="ECO:0000256" key="2">
    <source>
        <dbReference type="ARBA" id="ARBA00008834"/>
    </source>
</evidence>
<evidence type="ECO:0000256" key="3">
    <source>
        <dbReference type="ARBA" id="ARBA00022525"/>
    </source>
</evidence>
<feature type="active site" evidence="15">
    <location>
        <position position="280"/>
    </location>
</feature>
<dbReference type="OrthoDB" id="187139at2759"/>
<evidence type="ECO:0000256" key="7">
    <source>
        <dbReference type="ARBA" id="ARBA00023157"/>
    </source>
</evidence>
<evidence type="ECO:0000256" key="16">
    <source>
        <dbReference type="RuleBase" id="RU361169"/>
    </source>
</evidence>
<evidence type="ECO:0000256" key="5">
    <source>
        <dbReference type="ARBA" id="ARBA00022737"/>
    </source>
</evidence>
<evidence type="ECO:0000313" key="18">
    <source>
        <dbReference type="EMBL" id="KAH7127196.1"/>
    </source>
</evidence>
<comment type="catalytic activity">
    <reaction evidence="14">
        <text>[(1-&gt;4)-alpha-D-galacturonosyl](n) + H2O = alpha-D-galacturonate + [(1-&gt;4)-alpha-D-galacturonosyl](n-1)</text>
        <dbReference type="Rhea" id="RHEA:14117"/>
        <dbReference type="Rhea" id="RHEA-COMP:14570"/>
        <dbReference type="Rhea" id="RHEA-COMP:14572"/>
        <dbReference type="ChEBI" id="CHEBI:15377"/>
        <dbReference type="ChEBI" id="CHEBI:58658"/>
        <dbReference type="ChEBI" id="CHEBI:140523"/>
        <dbReference type="EC" id="3.2.1.67"/>
    </reaction>
</comment>
<dbReference type="GO" id="GO:0071555">
    <property type="term" value="P:cell wall organization"/>
    <property type="evidence" value="ECO:0007669"/>
    <property type="project" value="UniProtKB-KW"/>
</dbReference>
<dbReference type="PANTHER" id="PTHR31736">
    <property type="match status" value="1"/>
</dbReference>
<feature type="chain" id="PRO_5040121886" description="galacturonan 1,4-alpha-galacturonidase" evidence="17">
    <location>
        <begin position="23"/>
        <end position="456"/>
    </location>
</feature>
<dbReference type="Proteomes" id="UP000700596">
    <property type="component" value="Unassembled WGS sequence"/>
</dbReference>
<dbReference type="EMBL" id="JAGMWT010000006">
    <property type="protein sequence ID" value="KAH7127196.1"/>
    <property type="molecule type" value="Genomic_DNA"/>
</dbReference>
<dbReference type="PROSITE" id="PS00502">
    <property type="entry name" value="POLYGALACTURONASE"/>
    <property type="match status" value="1"/>
</dbReference>
<reference evidence="18" key="1">
    <citation type="journal article" date="2021" name="Nat. Commun.">
        <title>Genetic determinants of endophytism in the Arabidopsis root mycobiome.</title>
        <authorList>
            <person name="Mesny F."/>
            <person name="Miyauchi S."/>
            <person name="Thiergart T."/>
            <person name="Pickel B."/>
            <person name="Atanasova L."/>
            <person name="Karlsson M."/>
            <person name="Huettel B."/>
            <person name="Barry K.W."/>
            <person name="Haridas S."/>
            <person name="Chen C."/>
            <person name="Bauer D."/>
            <person name="Andreopoulos W."/>
            <person name="Pangilinan J."/>
            <person name="LaButti K."/>
            <person name="Riley R."/>
            <person name="Lipzen A."/>
            <person name="Clum A."/>
            <person name="Drula E."/>
            <person name="Henrissat B."/>
            <person name="Kohler A."/>
            <person name="Grigoriev I.V."/>
            <person name="Martin F.M."/>
            <person name="Hacquard S."/>
        </authorList>
    </citation>
    <scope>NUCLEOTIDE SEQUENCE</scope>
    <source>
        <strain evidence="18">MPI-CAGE-CH-0243</strain>
    </source>
</reference>
<evidence type="ECO:0000256" key="15">
    <source>
        <dbReference type="PROSITE-ProRule" id="PRU10052"/>
    </source>
</evidence>
<keyword evidence="19" id="KW-1185">Reference proteome</keyword>
<dbReference type="InterPro" id="IPR000743">
    <property type="entry name" value="Glyco_hydro_28"/>
</dbReference>
<name>A0A9P9DZC5_9PLEO</name>
<dbReference type="SUPFAM" id="SSF51126">
    <property type="entry name" value="Pectin lyase-like"/>
    <property type="match status" value="1"/>
</dbReference>
<dbReference type="GO" id="GO:0004650">
    <property type="term" value="F:polygalacturonase activity"/>
    <property type="evidence" value="ECO:0007669"/>
    <property type="project" value="InterPro"/>
</dbReference>
<evidence type="ECO:0000256" key="4">
    <source>
        <dbReference type="ARBA" id="ARBA00022729"/>
    </source>
</evidence>
<sequence length="456" mass="50522">MRLNWTCLVSFILADVFSTATAAFHGGAKIPARPQLKPSPYDTGKPMPVSPARDHRKCFVKPRQGNGRDDAPSIEAAFRECNNGGTVILDQTYYIGSPLDLTFLSHVDAVITGEIHFIADDVYYWAENSFKFEFQNQSVYWLWGGEDVNIYGDLSNGKSVLDGHGQEFWQEMSNNKSLLRPLLFAFDGMKGATMSNLRMRNSPNWFNIIANSSDILISNMDIQARSTNNTKIANSDGWDTYRSDNVVIQDSYIYNTDDCVSFKPNSTNILIQNLVCIGSHGISVGSLGQYANVTDIVENLFIYNISMTNASDGARIKVWPGIQTSFQTLLNGGGGLGRVRNVTYDTFYNVNNDRAITITQCYGQKNQTLCNEHPANLTIEDITIRNMWGTTSKEADPEAGTLVCSAPDRCSNIRAENITVQVPSQKPPVYECSNVDEKLLQITCISGSGERNSTHG</sequence>
<evidence type="ECO:0000256" key="8">
    <source>
        <dbReference type="ARBA" id="ARBA00023180"/>
    </source>
</evidence>
<protein>
    <recommendedName>
        <fullName evidence="11">galacturonan 1,4-alpha-galacturonidase</fullName>
        <ecNumber evidence="11">3.2.1.67</ecNumber>
    </recommendedName>
    <alternativeName>
        <fullName evidence="13">Galacturan 1,4-alpha-galacturonidase</fullName>
    </alternativeName>
    <alternativeName>
        <fullName evidence="12">Poly(1,4-alpha-D-galacturonide)galacturonohydrolase</fullName>
    </alternativeName>
</protein>
<evidence type="ECO:0000256" key="11">
    <source>
        <dbReference type="ARBA" id="ARBA00038933"/>
    </source>
</evidence>
<evidence type="ECO:0000256" key="13">
    <source>
        <dbReference type="ARBA" id="ARBA00043142"/>
    </source>
</evidence>
<evidence type="ECO:0000256" key="10">
    <source>
        <dbReference type="ARBA" id="ARBA00023316"/>
    </source>
</evidence>
<keyword evidence="6 16" id="KW-0378">Hydrolase</keyword>
<evidence type="ECO:0000256" key="14">
    <source>
        <dbReference type="ARBA" id="ARBA00048766"/>
    </source>
</evidence>
<dbReference type="SMART" id="SM00710">
    <property type="entry name" value="PbH1"/>
    <property type="match status" value="4"/>
</dbReference>
<proteinExistence type="inferred from homology"/>
<gene>
    <name evidence="18" type="ORF">B0J11DRAFT_558573</name>
</gene>
<keyword evidence="10" id="KW-0961">Cell wall biogenesis/degradation</keyword>
<dbReference type="GO" id="GO:0005576">
    <property type="term" value="C:extracellular region"/>
    <property type="evidence" value="ECO:0007669"/>
    <property type="project" value="UniProtKB-SubCell"/>
</dbReference>
<keyword evidence="9 16" id="KW-0326">Glycosidase</keyword>
<dbReference type="EC" id="3.2.1.67" evidence="11"/>
<comment type="similarity">
    <text evidence="2 16">Belongs to the glycosyl hydrolase 28 family.</text>
</comment>
<evidence type="ECO:0000256" key="1">
    <source>
        <dbReference type="ARBA" id="ARBA00004613"/>
    </source>
</evidence>
<evidence type="ECO:0000313" key="19">
    <source>
        <dbReference type="Proteomes" id="UP000700596"/>
    </source>
</evidence>
<dbReference type="Gene3D" id="2.160.20.10">
    <property type="entry name" value="Single-stranded right-handed beta-helix, Pectin lyase-like"/>
    <property type="match status" value="1"/>
</dbReference>
<dbReference type="InterPro" id="IPR012334">
    <property type="entry name" value="Pectin_lyas_fold"/>
</dbReference>
<organism evidence="18 19">
    <name type="scientific">Dendryphion nanum</name>
    <dbReference type="NCBI Taxonomy" id="256645"/>
    <lineage>
        <taxon>Eukaryota</taxon>
        <taxon>Fungi</taxon>
        <taxon>Dikarya</taxon>
        <taxon>Ascomycota</taxon>
        <taxon>Pezizomycotina</taxon>
        <taxon>Dothideomycetes</taxon>
        <taxon>Pleosporomycetidae</taxon>
        <taxon>Pleosporales</taxon>
        <taxon>Torulaceae</taxon>
        <taxon>Dendryphion</taxon>
    </lineage>
</organism>
<evidence type="ECO:0000256" key="9">
    <source>
        <dbReference type="ARBA" id="ARBA00023295"/>
    </source>
</evidence>
<dbReference type="Pfam" id="PF00295">
    <property type="entry name" value="Glyco_hydro_28"/>
    <property type="match status" value="1"/>
</dbReference>
<dbReference type="PANTHER" id="PTHR31736:SF14">
    <property type="entry name" value="EXOPOLYGALACTURONASE X-1-RELATED"/>
    <property type="match status" value="1"/>
</dbReference>